<dbReference type="GO" id="GO:0016740">
    <property type="term" value="F:transferase activity"/>
    <property type="evidence" value="ECO:0007669"/>
    <property type="project" value="UniProtKB-KW"/>
</dbReference>
<reference evidence="8 9" key="1">
    <citation type="submission" date="2019-08" db="EMBL/GenBank/DDBJ databases">
        <title>Amphibian skin-associated Pigmentiphaga: genome sequence and occurrence across geography and hosts.</title>
        <authorList>
            <person name="Bletz M.C."/>
            <person name="Bunk B."/>
            <person name="Sproeer C."/>
            <person name="Biwer P."/>
            <person name="Reiter S."/>
            <person name="Rabemananjara F.C.E."/>
            <person name="Schulz S."/>
            <person name="Overmann J."/>
            <person name="Vences M."/>
        </authorList>
    </citation>
    <scope>NUCLEOTIDE SEQUENCE [LARGE SCALE GENOMIC DNA]</scope>
    <source>
        <strain evidence="8 9">Mada1488</strain>
    </source>
</reference>
<keyword evidence="8" id="KW-0131">Cell cycle</keyword>
<evidence type="ECO:0000313" key="9">
    <source>
        <dbReference type="Proteomes" id="UP000325161"/>
    </source>
</evidence>
<keyword evidence="8" id="KW-0132">Cell division</keyword>
<dbReference type="Pfam" id="PF16822">
    <property type="entry name" value="ALGX"/>
    <property type="match status" value="1"/>
</dbReference>
<evidence type="ECO:0000256" key="6">
    <source>
        <dbReference type="ARBA" id="ARBA00022841"/>
    </source>
</evidence>
<proteinExistence type="predicted"/>
<organism evidence="8 9">
    <name type="scientific">Pigmentiphaga aceris</name>
    <dbReference type="NCBI Taxonomy" id="1940612"/>
    <lineage>
        <taxon>Bacteria</taxon>
        <taxon>Pseudomonadati</taxon>
        <taxon>Pseudomonadota</taxon>
        <taxon>Betaproteobacteria</taxon>
        <taxon>Burkholderiales</taxon>
        <taxon>Alcaligenaceae</taxon>
        <taxon>Pigmentiphaga</taxon>
    </lineage>
</organism>
<comment type="subcellular location">
    <subcellularLocation>
        <location evidence="1">Periplasm</location>
    </subcellularLocation>
</comment>
<dbReference type="GO" id="GO:0051301">
    <property type="term" value="P:cell division"/>
    <property type="evidence" value="ECO:0007669"/>
    <property type="project" value="UniProtKB-KW"/>
</dbReference>
<keyword evidence="9" id="KW-1185">Reference proteome</keyword>
<evidence type="ECO:0000256" key="1">
    <source>
        <dbReference type="ARBA" id="ARBA00004418"/>
    </source>
</evidence>
<dbReference type="Proteomes" id="UP000325161">
    <property type="component" value="Chromosome"/>
</dbReference>
<evidence type="ECO:0000313" key="8">
    <source>
        <dbReference type="EMBL" id="QEI09392.1"/>
    </source>
</evidence>
<dbReference type="AlphaFoldDB" id="A0A5C0B432"/>
<keyword evidence="4" id="KW-0732">Signal</keyword>
<evidence type="ECO:0000256" key="5">
    <source>
        <dbReference type="ARBA" id="ARBA00022764"/>
    </source>
</evidence>
<keyword evidence="5" id="KW-0574">Periplasm</keyword>
<name>A0A5C0B432_9BURK</name>
<evidence type="ECO:0000256" key="2">
    <source>
        <dbReference type="ARBA" id="ARBA00005182"/>
    </source>
</evidence>
<comment type="pathway">
    <text evidence="2">Glycan biosynthesis; alginate biosynthesis.</text>
</comment>
<dbReference type="GO" id="GO:0042121">
    <property type="term" value="P:alginic acid biosynthetic process"/>
    <property type="evidence" value="ECO:0007669"/>
    <property type="project" value="UniProtKB-UniPathway"/>
</dbReference>
<dbReference type="UniPathway" id="UPA00286"/>
<keyword evidence="3" id="KW-0808">Transferase</keyword>
<evidence type="ECO:0000256" key="3">
    <source>
        <dbReference type="ARBA" id="ARBA00022679"/>
    </source>
</evidence>
<dbReference type="KEGG" id="pacr:FXN63_17375"/>
<keyword evidence="6" id="KW-0016">Alginate biosynthesis</keyword>
<dbReference type="InterPro" id="IPR031811">
    <property type="entry name" value="ALGX/ALGJ_SGNH-like"/>
</dbReference>
<dbReference type="OrthoDB" id="8717445at2"/>
<dbReference type="EMBL" id="CP043046">
    <property type="protein sequence ID" value="QEI09392.1"/>
    <property type="molecule type" value="Genomic_DNA"/>
</dbReference>
<evidence type="ECO:0000256" key="4">
    <source>
        <dbReference type="ARBA" id="ARBA00022729"/>
    </source>
</evidence>
<feature type="domain" description="AlgX/AlgJ SGNH hydrolase-like" evidence="7">
    <location>
        <begin position="79"/>
        <end position="352"/>
    </location>
</feature>
<evidence type="ECO:0000259" key="7">
    <source>
        <dbReference type="Pfam" id="PF16822"/>
    </source>
</evidence>
<dbReference type="GO" id="GO:0042597">
    <property type="term" value="C:periplasmic space"/>
    <property type="evidence" value="ECO:0007669"/>
    <property type="project" value="UniProtKB-SubCell"/>
</dbReference>
<sequence>MAGISLLVFIAAGLLTVICAVIWGGVSLTKPPVTWSAFLDGKTTKQIADSLADTPMPQAAAKLERGLSWLAIGDLGPRVRQGCARWLFLSDELTVYRNAEANALARAAELAQVKNRLASQGIELLVVVVPDKTRIADQLLCGLRRPAAFEHRVDNWIKALPGVNVLSLAGDMQDPQERYFLRTDTHWNEKGAATAANAIAQRLREPGGFELPTPTLHMRTEVSAVVRRPGDLVRLAGIDWLPEGLQPPADMMRPTRFIEIGGAGSGATDPAAKTGDTGDDLFGDTGLPSIAVLGTSFSRNASFIPFLETALGTRVGNFARDGGEFAGAAHAYFNSASFKDTPPKLVIWEIPERSLQRPLAGEPAIWPAVASK</sequence>
<gene>
    <name evidence="8" type="ORF">FXN63_17375</name>
</gene>
<accession>A0A5C0B432</accession>
<protein>
    <submittedName>
        <fullName evidence="8">Cell division protein FtsQ</fullName>
    </submittedName>
</protein>